<dbReference type="CDD" id="cd00688">
    <property type="entry name" value="ISOPREN_C2_like"/>
    <property type="match status" value="2"/>
</dbReference>
<dbReference type="GO" id="GO:0005615">
    <property type="term" value="C:extracellular space"/>
    <property type="evidence" value="ECO:0007669"/>
    <property type="project" value="InterPro"/>
</dbReference>
<dbReference type="Pfam" id="PF07678">
    <property type="entry name" value="TED_complement"/>
    <property type="match status" value="2"/>
</dbReference>
<evidence type="ECO:0000259" key="1">
    <source>
        <dbReference type="Pfam" id="PF07678"/>
    </source>
</evidence>
<dbReference type="PANTHER" id="PTHR10559:SF18">
    <property type="entry name" value="TRANSCOBALAMIN II"/>
    <property type="match status" value="1"/>
</dbReference>
<dbReference type="Proteomes" id="UP000198619">
    <property type="component" value="Unassembled WGS sequence"/>
</dbReference>
<dbReference type="EMBL" id="FOKI01000008">
    <property type="protein sequence ID" value="SFB00362.1"/>
    <property type="molecule type" value="Genomic_DNA"/>
</dbReference>
<feature type="domain" description="Alpha-macroglobulin-like TED" evidence="1">
    <location>
        <begin position="467"/>
        <end position="547"/>
    </location>
</feature>
<accession>A0A1I0XH80</accession>
<gene>
    <name evidence="2" type="ORF">SAMN04488528_1008121</name>
</gene>
<proteinExistence type="predicted"/>
<dbReference type="SUPFAM" id="SSF48239">
    <property type="entry name" value="Terpenoid cyclases/Protein prenyltransferases"/>
    <property type="match status" value="2"/>
</dbReference>
<feature type="domain" description="Alpha-macroglobulin-like TED" evidence="1">
    <location>
        <begin position="172"/>
        <end position="251"/>
    </location>
</feature>
<protein>
    <submittedName>
        <fullName evidence="2">A-macroglobulin complement component</fullName>
    </submittedName>
</protein>
<dbReference type="OrthoDB" id="411361at2"/>
<evidence type="ECO:0000313" key="3">
    <source>
        <dbReference type="Proteomes" id="UP000198619"/>
    </source>
</evidence>
<dbReference type="PANTHER" id="PTHR10559">
    <property type="entry name" value="TRANSCOBALAMIN-1/GASTRIC INTRINSIC FACTOR"/>
    <property type="match status" value="1"/>
</dbReference>
<dbReference type="InterPro" id="IPR051588">
    <property type="entry name" value="Cobalamin_Transport"/>
</dbReference>
<reference evidence="2 3" key="1">
    <citation type="submission" date="2016-10" db="EMBL/GenBank/DDBJ databases">
        <authorList>
            <person name="de Groot N.N."/>
        </authorList>
    </citation>
    <scope>NUCLEOTIDE SEQUENCE [LARGE SCALE GENOMIC DNA]</scope>
    <source>
        <strain evidence="2 3">DSM 12271</strain>
    </source>
</reference>
<evidence type="ECO:0000313" key="2">
    <source>
        <dbReference type="EMBL" id="SFB00362.1"/>
    </source>
</evidence>
<organism evidence="2 3">
    <name type="scientific">Clostridium frigidicarnis</name>
    <dbReference type="NCBI Taxonomy" id="84698"/>
    <lineage>
        <taxon>Bacteria</taxon>
        <taxon>Bacillati</taxon>
        <taxon>Bacillota</taxon>
        <taxon>Clostridia</taxon>
        <taxon>Eubacteriales</taxon>
        <taxon>Clostridiaceae</taxon>
        <taxon>Clostridium</taxon>
    </lineage>
</organism>
<dbReference type="RefSeq" id="WP_090040078.1">
    <property type="nucleotide sequence ID" value="NZ_FOKI01000008.1"/>
</dbReference>
<keyword evidence="3" id="KW-1185">Reference proteome</keyword>
<name>A0A1I0XH80_9CLOT</name>
<dbReference type="STRING" id="84698.SAMN04488528_1008121"/>
<dbReference type="AlphaFoldDB" id="A0A1I0XH80"/>
<dbReference type="Gene3D" id="1.50.10.20">
    <property type="match status" value="2"/>
</dbReference>
<dbReference type="InterPro" id="IPR011626">
    <property type="entry name" value="Alpha-macroglobulin_TED"/>
</dbReference>
<sequence length="632" mass="70989">MKKTFKNNSLIALIISIVFIFTNFSTAFAKVENKTNNTNLSAISRSSNIDLKEAINKTSQYMLKDCAELKYGREWYAIGLSRAGIKVSDGYYENYYKSVVEEVSYEEGDFSKVTDLERIILALNSIGKNPEKIGDYNLIGLLWNYENITKQGLNGPVFALLALDSKKYEEPKNAVNTRESLIKNVLEFKTEDGGFSLFKNSKNADVDMTAMTLQALSNYMDNEEVKKVVESSLKVLSKNQLDNGGYKSEWSGENVQSPAQVIVALTALGKDIMDPSNGFVKKDGNLLSYVITYQDKNGGFEHPKGTVNSMATEQAMYTLVSYDRFINKKNKLYDMNDEKTSNPSIDVKDAINKTAQYMVKDCAELKCGKEWYTIGLSRSGIKIPDGYYENYYNSVVEEVNDEDGEFSKVTDLERIILALNSIGKDPTSVREYNLIDKLWNYENITKQGLNGPVFALLALDSKKYEEPKNAVNTRESLMKSILEFKTEDGGFSLFKNSKNADVDMTAMTLQALSNYMDNEEVKEVVESSLKVLSKNQLDNGGYKSEWSGENVQSPAQVIVALTALGKDILDPSNGFVKKDGNLLSYVMTYQNKNGGFEHPKGTVNSMATEQAMYTLVAYDRFINNQSKLYDMR</sequence>
<dbReference type="InterPro" id="IPR008930">
    <property type="entry name" value="Terpenoid_cyclase/PrenylTrfase"/>
</dbReference>